<dbReference type="EMBL" id="BK015582">
    <property type="protein sequence ID" value="DAE14394.1"/>
    <property type="molecule type" value="Genomic_DNA"/>
</dbReference>
<protein>
    <submittedName>
        <fullName evidence="1">Minor capsid protein</fullName>
    </submittedName>
</protein>
<evidence type="ECO:0000313" key="1">
    <source>
        <dbReference type="EMBL" id="DAE14394.1"/>
    </source>
</evidence>
<accession>A0A8S5Q5Z6</accession>
<organism evidence="1">
    <name type="scientific">Phage sp. ctIHi3</name>
    <dbReference type="NCBI Taxonomy" id="2825791"/>
    <lineage>
        <taxon>Viruses</taxon>
    </lineage>
</organism>
<proteinExistence type="predicted"/>
<sequence>MNIKIKIDNAAVKAKMTAKAEDALRLLQSSILNDCNYYAPQDQSILINSSINNSEVYDASLHLCWETPYARYQYYGVSKKGNPISYSHDENPKACKMWAHKAAAEKNEQWRRQLQKLIGGDK</sequence>
<reference evidence="1" key="1">
    <citation type="journal article" date="2021" name="Proc. Natl. Acad. Sci. U.S.A.">
        <title>A Catalog of Tens of Thousands of Viruses from Human Metagenomes Reveals Hidden Associations with Chronic Diseases.</title>
        <authorList>
            <person name="Tisza M.J."/>
            <person name="Buck C.B."/>
        </authorList>
    </citation>
    <scope>NUCLEOTIDE SEQUENCE</scope>
    <source>
        <strain evidence="1">CtIHi3</strain>
    </source>
</reference>
<dbReference type="Pfam" id="PF11114">
    <property type="entry name" value="Minor_capsid_2"/>
    <property type="match status" value="1"/>
</dbReference>
<dbReference type="InterPro" id="IPR021080">
    <property type="entry name" value="Minor_capsid_protein"/>
</dbReference>
<name>A0A8S5Q5Z6_9VIRU</name>